<feature type="compositionally biased region" description="Basic and acidic residues" evidence="1">
    <location>
        <begin position="76"/>
        <end position="93"/>
    </location>
</feature>
<dbReference type="Proteomes" id="UP000271925">
    <property type="component" value="Unassembled WGS sequence"/>
</dbReference>
<feature type="region of interest" description="Disordered" evidence="1">
    <location>
        <begin position="76"/>
        <end position="178"/>
    </location>
</feature>
<organism evidence="2 3">
    <name type="scientific">Larkinella rosea</name>
    <dbReference type="NCBI Taxonomy" id="2025312"/>
    <lineage>
        <taxon>Bacteria</taxon>
        <taxon>Pseudomonadati</taxon>
        <taxon>Bacteroidota</taxon>
        <taxon>Cytophagia</taxon>
        <taxon>Cytophagales</taxon>
        <taxon>Spirosomataceae</taxon>
        <taxon>Larkinella</taxon>
    </lineage>
</organism>
<name>A0A3P1BU95_9BACT</name>
<evidence type="ECO:0000256" key="1">
    <source>
        <dbReference type="SAM" id="MobiDB-lite"/>
    </source>
</evidence>
<sequence>MMETTLTIMDTNEANDVEITDNKETFDPQARDDSYYSKDPYQHGTSDYGKPSEGVGTGEMVVSSAERGDFAHNISADREENRGNFEHEVRPDSHGSTQEWDVNPEVIAENRRDAANAPDSVAIGLPSSVEGLPDNPSDEALFVRQGATYLEEGDKPSESYDPHHMGYGNEDDEKKEKS</sequence>
<feature type="compositionally biased region" description="Polar residues" evidence="1">
    <location>
        <begin position="1"/>
        <end position="12"/>
    </location>
</feature>
<dbReference type="RefSeq" id="WP_124875581.1">
    <property type="nucleotide sequence ID" value="NZ_RQJO01000008.1"/>
</dbReference>
<feature type="compositionally biased region" description="Basic and acidic residues" evidence="1">
    <location>
        <begin position="20"/>
        <end position="36"/>
    </location>
</feature>
<feature type="compositionally biased region" description="Basic and acidic residues" evidence="1">
    <location>
        <begin position="152"/>
        <end position="164"/>
    </location>
</feature>
<protein>
    <submittedName>
        <fullName evidence="2">Uncharacterized protein</fullName>
    </submittedName>
</protein>
<proteinExistence type="predicted"/>
<dbReference type="AlphaFoldDB" id="A0A3P1BU95"/>
<accession>A0A3P1BU95</accession>
<reference evidence="2 3" key="1">
    <citation type="submission" date="2018-11" db="EMBL/GenBank/DDBJ databases">
        <authorList>
            <person name="Zhou Z."/>
            <person name="Wang G."/>
        </authorList>
    </citation>
    <scope>NUCLEOTIDE SEQUENCE [LARGE SCALE GENOMIC DNA]</scope>
    <source>
        <strain evidence="2 3">KCTC52004</strain>
    </source>
</reference>
<feature type="region of interest" description="Disordered" evidence="1">
    <location>
        <begin position="1"/>
        <end position="57"/>
    </location>
</feature>
<evidence type="ECO:0000313" key="3">
    <source>
        <dbReference type="Proteomes" id="UP000271925"/>
    </source>
</evidence>
<gene>
    <name evidence="2" type="ORF">EHT25_14330</name>
</gene>
<keyword evidence="3" id="KW-1185">Reference proteome</keyword>
<dbReference type="EMBL" id="RQJO01000008">
    <property type="protein sequence ID" value="RRB04647.1"/>
    <property type="molecule type" value="Genomic_DNA"/>
</dbReference>
<comment type="caution">
    <text evidence="2">The sequence shown here is derived from an EMBL/GenBank/DDBJ whole genome shotgun (WGS) entry which is preliminary data.</text>
</comment>
<evidence type="ECO:0000313" key="2">
    <source>
        <dbReference type="EMBL" id="RRB04647.1"/>
    </source>
</evidence>